<sequence length="103" mass="11805">MKNCIHEALDTMLSRWNTMSAASGDDAEEAANAFEASFYTFIDSMREWVYELEQQPATVDELLAHPVIDALIAKLPAPLYLNFETEAELILEHKHRVDEDKYD</sequence>
<proteinExistence type="predicted"/>
<accession>A0ABY3SFA5</accession>
<evidence type="ECO:0000313" key="1">
    <source>
        <dbReference type="EMBL" id="UJF32492.1"/>
    </source>
</evidence>
<evidence type="ECO:0000313" key="2">
    <source>
        <dbReference type="Proteomes" id="UP001649230"/>
    </source>
</evidence>
<protein>
    <submittedName>
        <fullName evidence="1">Uncharacterized protein</fullName>
    </submittedName>
</protein>
<gene>
    <name evidence="1" type="ORF">L0M14_22880</name>
</gene>
<name>A0ABY3SFA5_9BACL</name>
<dbReference type="Proteomes" id="UP001649230">
    <property type="component" value="Chromosome"/>
</dbReference>
<reference evidence="1 2" key="1">
    <citation type="journal article" date="2024" name="Int. J. Syst. Evol. Microbiol.">
        <title>Paenibacillus hexagrammi sp. nov., a novel bacterium isolated from the gut content of Hexagrammos agrammus.</title>
        <authorList>
            <person name="Jung H.K."/>
            <person name="Kim D.G."/>
            <person name="Zin H."/>
            <person name="Park J."/>
            <person name="Jung H."/>
            <person name="Kim Y.O."/>
            <person name="Kong H.J."/>
            <person name="Kim J.W."/>
            <person name="Kim Y.S."/>
        </authorList>
    </citation>
    <scope>NUCLEOTIDE SEQUENCE [LARGE SCALE GENOMIC DNA]</scope>
    <source>
        <strain evidence="1 2">YPD9-1</strain>
    </source>
</reference>
<dbReference type="RefSeq" id="WP_235118842.1">
    <property type="nucleotide sequence ID" value="NZ_CP090978.1"/>
</dbReference>
<organism evidence="1 2">
    <name type="scientific">Paenibacillus hexagrammi</name>
    <dbReference type="NCBI Taxonomy" id="2908839"/>
    <lineage>
        <taxon>Bacteria</taxon>
        <taxon>Bacillati</taxon>
        <taxon>Bacillota</taxon>
        <taxon>Bacilli</taxon>
        <taxon>Bacillales</taxon>
        <taxon>Paenibacillaceae</taxon>
        <taxon>Paenibacillus</taxon>
    </lineage>
</organism>
<keyword evidence="2" id="KW-1185">Reference proteome</keyword>
<dbReference type="EMBL" id="CP090978">
    <property type="protein sequence ID" value="UJF32492.1"/>
    <property type="molecule type" value="Genomic_DNA"/>
</dbReference>